<feature type="domain" description="AB hydrolase-1" evidence="1">
    <location>
        <begin position="18"/>
        <end position="129"/>
    </location>
</feature>
<dbReference type="Proteomes" id="UP000001823">
    <property type="component" value="Chromosome"/>
</dbReference>
<sequence length="279" mass="32717">MLYYKVVNNKYLHKDKEWILMLHGIGGNLNIFKKQIDVLSENYNLLLVDLHGHGNSQNHTLKNMKKTKGEISFKYICEDIVEILDKLNIEKVNVLGISLGTIVGMQFEKYFPNRVSSMILGGGIVGMNLKSKFFLNLALVTKNIIPREIFYKIVAYMSMPCKNHKLSRNIFLKAAEKLDKNECFRWVELMREHLENYKYVKNNVKKIFIMGDQDHVFLPTIKKFVPEEDIVVIKNCGHICNIDSFKTFNHLTLNFLINNHGYMFGAKERRKYVYKYNFT</sequence>
<dbReference type="PANTHER" id="PTHR43798">
    <property type="entry name" value="MONOACYLGLYCEROL LIPASE"/>
    <property type="match status" value="1"/>
</dbReference>
<evidence type="ECO:0000313" key="3">
    <source>
        <dbReference type="Proteomes" id="UP000001823"/>
    </source>
</evidence>
<proteinExistence type="predicted"/>
<protein>
    <submittedName>
        <fullName evidence="2">Hydrolase, alpha/beta fold family</fullName>
    </submittedName>
</protein>
<dbReference type="PaxDb" id="195103-CPF_0434"/>
<keyword evidence="3" id="KW-1185">Reference proteome</keyword>
<reference evidence="2 3" key="1">
    <citation type="journal article" date="2006" name="Genome Res.">
        <title>Skewed genomic variability in strains of the toxigenic bacterial pathogen, Clostridium perfringens.</title>
        <authorList>
            <person name="Myers G.S."/>
            <person name="Rasko D.A."/>
            <person name="Cheung J.K."/>
            <person name="Ravel J."/>
            <person name="Seshadri R."/>
            <person name="Deboy R.T."/>
            <person name="Ren Q."/>
            <person name="Varga J."/>
            <person name="Awad M.M."/>
            <person name="Brinkac L.M."/>
            <person name="Daugherty S.C."/>
            <person name="Haft D.H."/>
            <person name="Dodson R.J."/>
            <person name="Madupu R."/>
            <person name="Nelson W.C."/>
            <person name="Rosovitz M.J."/>
            <person name="Sullivan S.A."/>
            <person name="Khouri H."/>
            <person name="Dimitrov G.I."/>
            <person name="Watkins K.L."/>
            <person name="Mulligan S."/>
            <person name="Benton J."/>
            <person name="Radune D."/>
            <person name="Fisher D.J."/>
            <person name="Atkins H.S."/>
            <person name="Hiscox T."/>
            <person name="Jost B.H."/>
            <person name="Billington S.J."/>
            <person name="Songer J.G."/>
            <person name="McClane B.A."/>
            <person name="Titball R.W."/>
            <person name="Rood J.I."/>
            <person name="Melville S.B."/>
            <person name="Paulsen I.T."/>
        </authorList>
    </citation>
    <scope>NUCLEOTIDE SEQUENCE [LARGE SCALE GENOMIC DNA]</scope>
    <source>
        <strain evidence="3">ATCC 13124 / DSM 756 / JCM 1290 / NCIMB 6125 / NCTC 8237 / S 107 / Type A</strain>
    </source>
</reference>
<dbReference type="EMBL" id="CP000246">
    <property type="protein sequence ID" value="ABG82631.1"/>
    <property type="molecule type" value="Genomic_DNA"/>
</dbReference>
<dbReference type="RefSeq" id="WP_003455658.1">
    <property type="nucleotide sequence ID" value="NC_008261.1"/>
</dbReference>
<accession>A0A0H2YPZ0</accession>
<dbReference type="Gene3D" id="3.40.50.1820">
    <property type="entry name" value="alpha/beta hydrolase"/>
    <property type="match status" value="1"/>
</dbReference>
<dbReference type="STRING" id="195103.CPF_0434"/>
<dbReference type="SUPFAM" id="SSF53474">
    <property type="entry name" value="alpha/beta-Hydrolases"/>
    <property type="match status" value="1"/>
</dbReference>
<dbReference type="eggNOG" id="COG0596">
    <property type="taxonomic scope" value="Bacteria"/>
</dbReference>
<dbReference type="AlphaFoldDB" id="A0A0H2YPZ0"/>
<dbReference type="HOGENOM" id="CLU_020336_50_6_9"/>
<dbReference type="InterPro" id="IPR050266">
    <property type="entry name" value="AB_hydrolase_sf"/>
</dbReference>
<evidence type="ECO:0000259" key="1">
    <source>
        <dbReference type="Pfam" id="PF00561"/>
    </source>
</evidence>
<gene>
    <name evidence="2" type="ordered locus">CPF_0434</name>
</gene>
<dbReference type="PANTHER" id="PTHR43798:SF33">
    <property type="entry name" value="HYDROLASE, PUTATIVE (AFU_ORTHOLOGUE AFUA_2G14860)-RELATED"/>
    <property type="match status" value="1"/>
</dbReference>
<organism evidence="2 3">
    <name type="scientific">Clostridium perfringens (strain ATCC 13124 / DSM 756 / JCM 1290 / NCIMB 6125 / NCTC 8237 / Type A)</name>
    <dbReference type="NCBI Taxonomy" id="195103"/>
    <lineage>
        <taxon>Bacteria</taxon>
        <taxon>Bacillati</taxon>
        <taxon>Bacillota</taxon>
        <taxon>Clostridia</taxon>
        <taxon>Eubacteriales</taxon>
        <taxon>Clostridiaceae</taxon>
        <taxon>Clostridium</taxon>
    </lineage>
</organism>
<evidence type="ECO:0000313" key="2">
    <source>
        <dbReference type="EMBL" id="ABG82631.1"/>
    </source>
</evidence>
<dbReference type="Pfam" id="PF00561">
    <property type="entry name" value="Abhydrolase_1"/>
    <property type="match status" value="1"/>
</dbReference>
<name>A0A0H2YPZ0_CLOP1</name>
<dbReference type="KEGG" id="cpf:CPF_0434"/>
<dbReference type="GO" id="GO:0016787">
    <property type="term" value="F:hydrolase activity"/>
    <property type="evidence" value="ECO:0007669"/>
    <property type="project" value="UniProtKB-KW"/>
</dbReference>
<keyword evidence="2" id="KW-0378">Hydrolase</keyword>
<dbReference type="InterPro" id="IPR000073">
    <property type="entry name" value="AB_hydrolase_1"/>
</dbReference>
<dbReference type="GO" id="GO:0016020">
    <property type="term" value="C:membrane"/>
    <property type="evidence" value="ECO:0007669"/>
    <property type="project" value="TreeGrafter"/>
</dbReference>
<dbReference type="InterPro" id="IPR029058">
    <property type="entry name" value="AB_hydrolase_fold"/>
</dbReference>